<organism evidence="3 4">
    <name type="scientific">Fragilariopsis cylindrus CCMP1102</name>
    <dbReference type="NCBI Taxonomy" id="635003"/>
    <lineage>
        <taxon>Eukaryota</taxon>
        <taxon>Sar</taxon>
        <taxon>Stramenopiles</taxon>
        <taxon>Ochrophyta</taxon>
        <taxon>Bacillariophyta</taxon>
        <taxon>Bacillariophyceae</taxon>
        <taxon>Bacillariophycidae</taxon>
        <taxon>Bacillariales</taxon>
        <taxon>Bacillariaceae</taxon>
        <taxon>Fragilariopsis</taxon>
    </lineage>
</organism>
<dbReference type="EMBL" id="KV784384">
    <property type="protein sequence ID" value="OEU07666.1"/>
    <property type="molecule type" value="Genomic_DNA"/>
</dbReference>
<keyword evidence="2" id="KW-1133">Transmembrane helix</keyword>
<sequence length="300" mass="34211">MVHLPLQKGSDSSRSASRFTAAPGTAYRQGGTSYSSSNKQQQNGKKKKNILLKSTAVGLLIVAILTLEKFQTFQMLWHIFESDLETSSSRSNINVNKNRNEDKNIKDTIAPLPAHSPAPSPVHSAPINKHFMWEDLDLSSKMKWYLIAKGMEELEDMIKATEVALEIEREYGAKHLYITDEPPFVVFMPEETRTKRHLPSFASAVVEKYELVGEKDEFKRNIVKERKMLKMMLHDKPELGTDLQALISTKGELFFIDLGSHAGWSQNWKELWLKNTKMPDPKECDETFDAIDEALNERVL</sequence>
<evidence type="ECO:0000313" key="4">
    <source>
        <dbReference type="Proteomes" id="UP000095751"/>
    </source>
</evidence>
<accession>A0A1E7EPE7</accession>
<evidence type="ECO:0000313" key="3">
    <source>
        <dbReference type="EMBL" id="OEU07666.1"/>
    </source>
</evidence>
<keyword evidence="2" id="KW-0472">Membrane</keyword>
<dbReference type="InParanoid" id="A0A1E7EPE7"/>
<keyword evidence="4" id="KW-1185">Reference proteome</keyword>
<feature type="transmembrane region" description="Helical" evidence="2">
    <location>
        <begin position="50"/>
        <end position="67"/>
    </location>
</feature>
<dbReference type="OrthoDB" id="10662285at2759"/>
<gene>
    <name evidence="3" type="ORF">FRACYDRAFT_250684</name>
</gene>
<protein>
    <submittedName>
        <fullName evidence="3">Uncharacterized protein</fullName>
    </submittedName>
</protein>
<name>A0A1E7EPE7_9STRA</name>
<feature type="compositionally biased region" description="Polar residues" evidence="1">
    <location>
        <begin position="9"/>
        <end position="18"/>
    </location>
</feature>
<dbReference type="AlphaFoldDB" id="A0A1E7EPE7"/>
<evidence type="ECO:0000256" key="1">
    <source>
        <dbReference type="SAM" id="MobiDB-lite"/>
    </source>
</evidence>
<evidence type="ECO:0000256" key="2">
    <source>
        <dbReference type="SAM" id="Phobius"/>
    </source>
</evidence>
<reference evidence="3 4" key="1">
    <citation type="submission" date="2016-09" db="EMBL/GenBank/DDBJ databases">
        <title>Extensive genetic diversity and differential bi-allelic expression allows diatom success in the polar Southern Ocean.</title>
        <authorList>
            <consortium name="DOE Joint Genome Institute"/>
            <person name="Mock T."/>
            <person name="Otillar R.P."/>
            <person name="Strauss J."/>
            <person name="Dupont C."/>
            <person name="Frickenhaus S."/>
            <person name="Maumus F."/>
            <person name="Mcmullan M."/>
            <person name="Sanges R."/>
            <person name="Schmutz J."/>
            <person name="Toseland A."/>
            <person name="Valas R."/>
            <person name="Veluchamy A."/>
            <person name="Ward B.J."/>
            <person name="Allen A."/>
            <person name="Barry K."/>
            <person name="Falciatore A."/>
            <person name="Ferrante M."/>
            <person name="Fortunato A.E."/>
            <person name="Gloeckner G."/>
            <person name="Gruber A."/>
            <person name="Hipkin R."/>
            <person name="Janech M."/>
            <person name="Kroth P."/>
            <person name="Leese F."/>
            <person name="Lindquist E."/>
            <person name="Lyon B.R."/>
            <person name="Martin J."/>
            <person name="Mayer C."/>
            <person name="Parker M."/>
            <person name="Quesneville H."/>
            <person name="Raymond J."/>
            <person name="Uhlig C."/>
            <person name="Valentin K.U."/>
            <person name="Worden A.Z."/>
            <person name="Armbrust E.V."/>
            <person name="Bowler C."/>
            <person name="Green B."/>
            <person name="Moulton V."/>
            <person name="Van Oosterhout C."/>
            <person name="Grigoriev I."/>
        </authorList>
    </citation>
    <scope>NUCLEOTIDE SEQUENCE [LARGE SCALE GENOMIC DNA]</scope>
    <source>
        <strain evidence="3 4">CCMP1102</strain>
    </source>
</reference>
<dbReference type="KEGG" id="fcy:FRACYDRAFT_250684"/>
<dbReference type="Proteomes" id="UP000095751">
    <property type="component" value="Unassembled WGS sequence"/>
</dbReference>
<feature type="region of interest" description="Disordered" evidence="1">
    <location>
        <begin position="1"/>
        <end position="47"/>
    </location>
</feature>
<keyword evidence="2" id="KW-0812">Transmembrane</keyword>
<proteinExistence type="predicted"/>